<organism evidence="8 9">
    <name type="scientific">Candidatus Woesebacteria bacterium GW2011_GWC2_47_16</name>
    <dbReference type="NCBI Taxonomy" id="1618590"/>
    <lineage>
        <taxon>Bacteria</taxon>
        <taxon>Candidatus Woeseibacteriota</taxon>
    </lineage>
</organism>
<dbReference type="InterPro" id="IPR008915">
    <property type="entry name" value="Peptidase_M50"/>
</dbReference>
<evidence type="ECO:0000256" key="5">
    <source>
        <dbReference type="ARBA" id="ARBA00022989"/>
    </source>
</evidence>
<comment type="caution">
    <text evidence="8">The sequence shown here is derived from an EMBL/GenBank/DDBJ whole genome shotgun (WGS) entry which is preliminary data.</text>
</comment>
<keyword evidence="6" id="KW-0472">Membrane</keyword>
<accession>A0A0G1S774</accession>
<reference evidence="8 9" key="1">
    <citation type="journal article" date="2015" name="Nature">
        <title>rRNA introns, odd ribosomes, and small enigmatic genomes across a large radiation of phyla.</title>
        <authorList>
            <person name="Brown C.T."/>
            <person name="Hug L.A."/>
            <person name="Thomas B.C."/>
            <person name="Sharon I."/>
            <person name="Castelle C.J."/>
            <person name="Singh A."/>
            <person name="Wilkins M.J."/>
            <person name="Williams K.H."/>
            <person name="Banfield J.F."/>
        </authorList>
    </citation>
    <scope>NUCLEOTIDE SEQUENCE [LARGE SCALE GENOMIC DNA]</scope>
</reference>
<evidence type="ECO:0000256" key="4">
    <source>
        <dbReference type="ARBA" id="ARBA00022692"/>
    </source>
</evidence>
<evidence type="ECO:0000256" key="2">
    <source>
        <dbReference type="ARBA" id="ARBA00004141"/>
    </source>
</evidence>
<evidence type="ECO:0000259" key="7">
    <source>
        <dbReference type="Pfam" id="PF02163"/>
    </source>
</evidence>
<keyword evidence="5" id="KW-1133">Transmembrane helix</keyword>
<comment type="cofactor">
    <cofactor evidence="1">
        <name>Zn(2+)</name>
        <dbReference type="ChEBI" id="CHEBI:29105"/>
    </cofactor>
</comment>
<evidence type="ECO:0000313" key="8">
    <source>
        <dbReference type="EMBL" id="KKU65232.1"/>
    </source>
</evidence>
<evidence type="ECO:0000256" key="6">
    <source>
        <dbReference type="ARBA" id="ARBA00023136"/>
    </source>
</evidence>
<dbReference type="AlphaFoldDB" id="A0A0G1S774"/>
<feature type="domain" description="Peptidase M50" evidence="7">
    <location>
        <begin position="8"/>
        <end position="30"/>
    </location>
</feature>
<comment type="subcellular location">
    <subcellularLocation>
        <location evidence="2">Membrane</location>
        <topology evidence="2">Multi-pass membrane protein</topology>
    </subcellularLocation>
</comment>
<name>A0A0G1S774_9BACT</name>
<sequence length="46" mass="5273">MIGSILVFLLVLSILVLIHELGHFVVARLEFLPESSQFKRGRPFIH</sequence>
<evidence type="ECO:0000313" key="9">
    <source>
        <dbReference type="Proteomes" id="UP000034501"/>
    </source>
</evidence>
<gene>
    <name evidence="8" type="ORF">UX88_C0005G0042</name>
</gene>
<keyword evidence="4" id="KW-0812">Transmembrane</keyword>
<protein>
    <recommendedName>
        <fullName evidence="7">Peptidase M50 domain-containing protein</fullName>
    </recommendedName>
</protein>
<dbReference type="Pfam" id="PF02163">
    <property type="entry name" value="Peptidase_M50"/>
    <property type="match status" value="1"/>
</dbReference>
<dbReference type="Proteomes" id="UP000034501">
    <property type="component" value="Unassembled WGS sequence"/>
</dbReference>
<dbReference type="GO" id="GO:0006508">
    <property type="term" value="P:proteolysis"/>
    <property type="evidence" value="ECO:0007669"/>
    <property type="project" value="InterPro"/>
</dbReference>
<proteinExistence type="inferred from homology"/>
<dbReference type="GO" id="GO:0016020">
    <property type="term" value="C:membrane"/>
    <property type="evidence" value="ECO:0007669"/>
    <property type="project" value="UniProtKB-SubCell"/>
</dbReference>
<evidence type="ECO:0000256" key="1">
    <source>
        <dbReference type="ARBA" id="ARBA00001947"/>
    </source>
</evidence>
<evidence type="ECO:0000256" key="3">
    <source>
        <dbReference type="ARBA" id="ARBA00007931"/>
    </source>
</evidence>
<comment type="similarity">
    <text evidence="3">Belongs to the peptidase M50B family.</text>
</comment>
<dbReference type="EMBL" id="LCNW01000005">
    <property type="protein sequence ID" value="KKU65232.1"/>
    <property type="molecule type" value="Genomic_DNA"/>
</dbReference>